<gene>
    <name evidence="6" type="ORF">FXF36_08870</name>
</gene>
<dbReference type="GO" id="GO:0009425">
    <property type="term" value="C:bacterial-type flagellum basal body"/>
    <property type="evidence" value="ECO:0007669"/>
    <property type="project" value="UniProtKB-SubCell"/>
</dbReference>
<reference evidence="7" key="1">
    <citation type="submission" date="2019-08" db="EMBL/GenBank/DDBJ databases">
        <title>Complete Genome Sequence of the Polysaccharide-Degrading Rumen Bacterium Pseudobutyrivibrio xylanivorans MA3014.</title>
        <authorList>
            <person name="Palevich N."/>
            <person name="Maclean P.H."/>
            <person name="Kelly W.J."/>
            <person name="Leahy S.C."/>
            <person name="Rakonjac J."/>
            <person name="Attwood G.T."/>
        </authorList>
    </citation>
    <scope>NUCLEOTIDE SEQUENCE [LARGE SCALE GENOMIC DNA]</scope>
    <source>
        <strain evidence="7">MA3014</strain>
    </source>
</reference>
<feature type="domain" description="Flagellar basal body rod protein N-terminal" evidence="3">
    <location>
        <begin position="7"/>
        <end position="35"/>
    </location>
</feature>
<dbReference type="RefSeq" id="WP_151623415.1">
    <property type="nucleotide sequence ID" value="NZ_CP043028.1"/>
</dbReference>
<dbReference type="GO" id="GO:0071978">
    <property type="term" value="P:bacterial-type flagellum-dependent swarming motility"/>
    <property type="evidence" value="ECO:0007669"/>
    <property type="project" value="TreeGrafter"/>
</dbReference>
<sequence>MVRSLWSAASGMKGQQTQVDTIANNLANVNTTAYKTQSAQFKTLLYQTLEATSTNANGDSKPTSAQVGLGTRVASLNANFAQGNQIATESQTAMCIVGEGFFAVQDSDETHYTRNGNFTWAINEQGNKVLTTAEGYQVLDQAGNIIAIPNTAGDLNFAVDPETGATSYKNAQGQVVQTGQRIALYQFTNRVGLDKIGENLYDESAASGEPLSEWNTQGVTRSQIFQNYLEGSNVNVADEMVNLIIAQRAYEMNSKAITTSDTMLEQANNLKR</sequence>
<dbReference type="InterPro" id="IPR020013">
    <property type="entry name" value="Flagellar_FlgE/F/G"/>
</dbReference>
<dbReference type="OrthoDB" id="9804559at2"/>
<protein>
    <submittedName>
        <fullName evidence="6">Flagellar hook-basal body protein</fullName>
    </submittedName>
</protein>
<feature type="domain" description="Flagellar hook protein FlgE/F/G-like D1" evidence="5">
    <location>
        <begin position="96"/>
        <end position="156"/>
    </location>
</feature>
<name>A0A5P6VRE1_PSEXY</name>
<keyword evidence="6" id="KW-0282">Flagellum</keyword>
<dbReference type="EMBL" id="CP043028">
    <property type="protein sequence ID" value="QFJ54962.1"/>
    <property type="molecule type" value="Genomic_DNA"/>
</dbReference>
<evidence type="ECO:0000259" key="5">
    <source>
        <dbReference type="Pfam" id="PF22692"/>
    </source>
</evidence>
<dbReference type="InterPro" id="IPR001444">
    <property type="entry name" value="Flag_bb_rod_N"/>
</dbReference>
<evidence type="ECO:0000259" key="4">
    <source>
        <dbReference type="Pfam" id="PF06429"/>
    </source>
</evidence>
<dbReference type="SUPFAM" id="SSF117143">
    <property type="entry name" value="Flagellar hook protein flgE"/>
    <property type="match status" value="1"/>
</dbReference>
<dbReference type="AlphaFoldDB" id="A0A5P6VRE1"/>
<dbReference type="KEGG" id="pxv:FXF36_08870"/>
<dbReference type="PROSITE" id="PS00588">
    <property type="entry name" value="FLAGELLA_BB_ROD"/>
    <property type="match status" value="1"/>
</dbReference>
<dbReference type="NCBIfam" id="TIGR03506">
    <property type="entry name" value="FlgEFG_subfam"/>
    <property type="match status" value="2"/>
</dbReference>
<dbReference type="Pfam" id="PF22692">
    <property type="entry name" value="LlgE_F_G_D1"/>
    <property type="match status" value="1"/>
</dbReference>
<comment type="similarity">
    <text evidence="1 2">Belongs to the flagella basal body rod proteins family.</text>
</comment>
<dbReference type="PANTHER" id="PTHR30435">
    <property type="entry name" value="FLAGELLAR PROTEIN"/>
    <property type="match status" value="1"/>
</dbReference>
<evidence type="ECO:0000313" key="6">
    <source>
        <dbReference type="EMBL" id="QFJ54962.1"/>
    </source>
</evidence>
<organism evidence="6 7">
    <name type="scientific">Pseudobutyrivibrio xylanivorans</name>
    <dbReference type="NCBI Taxonomy" id="185007"/>
    <lineage>
        <taxon>Bacteria</taxon>
        <taxon>Bacillati</taxon>
        <taxon>Bacillota</taxon>
        <taxon>Clostridia</taxon>
        <taxon>Lachnospirales</taxon>
        <taxon>Lachnospiraceae</taxon>
        <taxon>Pseudobutyrivibrio</taxon>
    </lineage>
</organism>
<proteinExistence type="inferred from homology"/>
<dbReference type="PANTHER" id="PTHR30435:SF19">
    <property type="entry name" value="FLAGELLAR BASAL-BODY ROD PROTEIN FLGG"/>
    <property type="match status" value="1"/>
</dbReference>
<keyword evidence="6" id="KW-0966">Cell projection</keyword>
<dbReference type="InterPro" id="IPR053967">
    <property type="entry name" value="LlgE_F_G-like_D1"/>
</dbReference>
<feature type="domain" description="Flagellar basal-body/hook protein C-terminal" evidence="4">
    <location>
        <begin position="226"/>
        <end position="270"/>
    </location>
</feature>
<dbReference type="InterPro" id="IPR037925">
    <property type="entry name" value="FlgE/F/G-like"/>
</dbReference>
<evidence type="ECO:0000256" key="2">
    <source>
        <dbReference type="RuleBase" id="RU362116"/>
    </source>
</evidence>
<comment type="subcellular location">
    <subcellularLocation>
        <location evidence="2">Bacterial flagellum basal body</location>
    </subcellularLocation>
</comment>
<evidence type="ECO:0000259" key="3">
    <source>
        <dbReference type="Pfam" id="PF00460"/>
    </source>
</evidence>
<dbReference type="Proteomes" id="UP000327030">
    <property type="component" value="Chromosome 1"/>
</dbReference>
<dbReference type="Pfam" id="PF06429">
    <property type="entry name" value="Flg_bbr_C"/>
    <property type="match status" value="1"/>
</dbReference>
<accession>A0A5P6VRE1</accession>
<evidence type="ECO:0000256" key="1">
    <source>
        <dbReference type="ARBA" id="ARBA00009677"/>
    </source>
</evidence>
<dbReference type="Pfam" id="PF00460">
    <property type="entry name" value="Flg_bb_rod"/>
    <property type="match status" value="1"/>
</dbReference>
<keyword evidence="6" id="KW-0969">Cilium</keyword>
<dbReference type="InterPro" id="IPR019776">
    <property type="entry name" value="Flagellar_basal_body_rod_CS"/>
</dbReference>
<dbReference type="InterPro" id="IPR010930">
    <property type="entry name" value="Flg_bb/hook_C_dom"/>
</dbReference>
<evidence type="ECO:0000313" key="7">
    <source>
        <dbReference type="Proteomes" id="UP000327030"/>
    </source>
</evidence>
<keyword evidence="2" id="KW-0975">Bacterial flagellum</keyword>